<dbReference type="FunFam" id="3.30.160.60:FF:000068">
    <property type="entry name" value="GLI family zinc finger 3"/>
    <property type="match status" value="1"/>
</dbReference>
<feature type="compositionally biased region" description="Polar residues" evidence="12">
    <location>
        <begin position="111"/>
        <end position="123"/>
    </location>
</feature>
<feature type="compositionally biased region" description="Low complexity" evidence="12">
    <location>
        <begin position="810"/>
        <end position="820"/>
    </location>
</feature>
<dbReference type="SUPFAM" id="SSF57667">
    <property type="entry name" value="beta-beta-alpha zinc fingers"/>
    <property type="match status" value="3"/>
</dbReference>
<reference evidence="14" key="3">
    <citation type="submission" date="2005-04" db="EMBL/GenBank/DDBJ databases">
        <title>Expressed genes in Ciona intestinalis.</title>
        <authorList>
            <person name="Satou Y."/>
        </authorList>
    </citation>
    <scope>NUCLEOTIDE SEQUENCE</scope>
</reference>
<evidence type="ECO:0000256" key="4">
    <source>
        <dbReference type="ARBA" id="ARBA00022737"/>
    </source>
</evidence>
<feature type="domain" description="C2H2-type" evidence="13">
    <location>
        <begin position="595"/>
        <end position="627"/>
    </location>
</feature>
<feature type="compositionally biased region" description="Basic and acidic residues" evidence="12">
    <location>
        <begin position="82"/>
        <end position="106"/>
    </location>
</feature>
<dbReference type="FunFam" id="3.30.160.60:FF:000036">
    <property type="entry name" value="GLI family zinc finger 3"/>
    <property type="match status" value="1"/>
</dbReference>
<keyword evidence="9" id="KW-0804">Transcription</keyword>
<dbReference type="InterPro" id="IPR036236">
    <property type="entry name" value="Znf_C2H2_sf"/>
</dbReference>
<dbReference type="GO" id="GO:0008270">
    <property type="term" value="F:zinc ion binding"/>
    <property type="evidence" value="ECO:0007669"/>
    <property type="project" value="UniProtKB-KW"/>
</dbReference>
<feature type="compositionally biased region" description="Polar residues" evidence="12">
    <location>
        <begin position="30"/>
        <end position="43"/>
    </location>
</feature>
<dbReference type="InterPro" id="IPR013087">
    <property type="entry name" value="Znf_C2H2_type"/>
</dbReference>
<feature type="domain" description="C2H2-type" evidence="13">
    <location>
        <begin position="689"/>
        <end position="714"/>
    </location>
</feature>
<dbReference type="GO" id="GO:0005634">
    <property type="term" value="C:nucleus"/>
    <property type="evidence" value="ECO:0007669"/>
    <property type="project" value="UniProtKB-SubCell"/>
</dbReference>
<dbReference type="InterPro" id="IPR056436">
    <property type="entry name" value="Znf-C2H2_ZIC1-5/GLI1-3-like"/>
</dbReference>
<keyword evidence="10" id="KW-0539">Nucleus</keyword>
<dbReference type="FunFam" id="3.30.160.60:FF:000048">
    <property type="entry name" value="GLI family zinc finger 3"/>
    <property type="match status" value="1"/>
</dbReference>
<evidence type="ECO:0000256" key="1">
    <source>
        <dbReference type="ARBA" id="ARBA00004123"/>
    </source>
</evidence>
<dbReference type="PROSITE" id="PS50157">
    <property type="entry name" value="ZINC_FINGER_C2H2_2"/>
    <property type="match status" value="4"/>
</dbReference>
<feature type="compositionally biased region" description="Polar residues" evidence="12">
    <location>
        <begin position="175"/>
        <end position="194"/>
    </location>
</feature>
<feature type="compositionally biased region" description="Low complexity" evidence="12">
    <location>
        <begin position="534"/>
        <end position="543"/>
    </location>
</feature>
<sequence>MENAAKSDVQVLCHKSGQNPALVEKNEAQTHLTPDSDIQQLELSSPAADAPKPGKQPVLSRKQNRVVDREEEAVVSSSTSPSDKRYKRSESPPESELPRHRNEVLHHQLRHQSTLEAPTSTTSFEDEEKRSNSGKGGRGSSNIVSKPQGCTTSTGKMKEEITSNQRTATDKHQFTKPSPSNRNMTSSNLGNTCNGDDRRYPINSHLPVDSQLRDGRYPFDPRHMHTAPGVSGSPIHSDVSLIPMSPQQNTNPFNYNSSLEFYMGGLSQGGLRSPTMSMLSQARNLSPHHSIQELEKLCYPYYSPHQSNMAVNSAQQGSNQGLAGNFSQNINQLAYYQLMQQQQRLLAVAARNDRNLALSLEKQEELGRFPSPLCRSRARKRPLSISPCFSDTGLDITAMIRTSPNSLLPFGGIANSRSSSVASGGSYGHLAAGGISPTFGYQTPMMTSPQHLHAHLLSRQMQSSFASQLLPGFPPNQISLDKSASRFDPNISGRNFHPHVGASAASKEMCNSHLDNKNFNKHQIETQSPNVQFNNNSNNNNNSGVSPGAHAGNDENDVVYDTNCFWENCSLEFDTQEQLVHHINNDHIHGDKKEFVCRWRGCARDQRPFKAQYMLVVHMRRHTGEKPHRCTFDGCTKAYSRLENLKTHLRSHTGEKPYVCEYPSCTKAFSNASDRAKHQNRTHSNDKPYACKQAGCTKRYTDPSSLRKHVKTVHGPAAHVTKRMKAEQERNGKRTGQNIKQEPGLDKEKQKDDGSGTKTSCHPLSPGSNPPSNDQNPPSNMNPRSNQSSCTSGSDVSVTPQNSPHMTSQNNDSGVDVNVGGNEGDSDGDIVVDENPQPDSTSGGVGVQSRHRGTVRASMVPRLVNKKMQNLSLGGLSPNVESYVDIGGYDDQRKLGMNKSESFTEVSSTTAFPAKQKSTTYPRKLPLTPHRQVALLNQDRRDSGTVSDGSRKSSMASQNSRRSSQNTGFNVAGSYDPISLDSSRRSSANCGSGSSTINAFHLHRLRSRFNEDAGLPPPTPLDREGYTKSQLSRWFKDEQPTVDPAGYQFNPQARPSLPQMGPPKPPEVRRRSEGAQSRPSRTPLPQHLGGNAFRRASDPIRNSPQVDPNRLPSVQRYNSWNNVNPLPSIKPQRSNNTSTSQYNVPNQQHVHLQRQRSESNGSYYNSESGYRSNGSNMAIHQPNYQVNEQVMMENFNNDVMSHDVTFNGPMYGGNQHMQIPNMAHPQQMMTSPGSVGAMTSSHQRYTPQRQNFPQNPNFHGFSNQDRGSNRNAPNNIQQNQYYSNPQMNSNPQTAQQMHNPHGPDMRHGEMMQRNIPQQFMNPEFMNMAYNNNHAPSPYATQRQATQNQGRSPHVINSGNMTVQNNHTQQGHSSNQITPRPPVSSTSSNQNRIRLQRIRQHSGAGSVTSYNQPTRPVTSESGGQGRINYTPDAQIPDEFLQQEFIDRIPVLQPNSNRGGEPNDNQPYVKMAADSTTGPDMEQLNGFHDNDDAMSGTNTDVTLPPMSAFSSRMATPIMGKYPPQIPTNQHPASNMAINSMSSMLSTLEEENKYLSLIPQ</sequence>
<feature type="region of interest" description="Disordered" evidence="12">
    <location>
        <begin position="1039"/>
        <end position="1177"/>
    </location>
</feature>
<evidence type="ECO:0000256" key="7">
    <source>
        <dbReference type="ARBA" id="ARBA00023015"/>
    </source>
</evidence>
<accession>A0A1W2VP87</accession>
<feature type="compositionally biased region" description="Polar residues" evidence="12">
    <location>
        <begin position="143"/>
        <end position="155"/>
    </location>
</feature>
<dbReference type="KEGG" id="cin:778919"/>
<keyword evidence="7" id="KW-0805">Transcription regulation</keyword>
<dbReference type="Pfam" id="PF00096">
    <property type="entry name" value="zf-C2H2"/>
    <property type="match status" value="2"/>
</dbReference>
<feature type="compositionally biased region" description="Polar residues" evidence="12">
    <location>
        <begin position="1115"/>
        <end position="1150"/>
    </location>
</feature>
<dbReference type="PANTHER" id="PTHR45718:SF4">
    <property type="entry name" value="TRANSCRIPTIONAL ACTIVATOR CUBITUS INTERRUPTUS"/>
    <property type="match status" value="1"/>
</dbReference>
<feature type="region of interest" description="Disordered" evidence="12">
    <location>
        <begin position="529"/>
        <end position="553"/>
    </location>
</feature>
<evidence type="ECO:0000256" key="11">
    <source>
        <dbReference type="PROSITE-ProRule" id="PRU00042"/>
    </source>
</evidence>
<evidence type="ECO:0000256" key="2">
    <source>
        <dbReference type="ARBA" id="ARBA00010831"/>
    </source>
</evidence>
<evidence type="ECO:0000313" key="14">
    <source>
        <dbReference type="EMBL" id="BAE06476.1"/>
    </source>
</evidence>
<keyword evidence="5 11" id="KW-0863">Zinc-finger</keyword>
<feature type="region of interest" description="Disordered" evidence="12">
    <location>
        <begin position="900"/>
        <end position="972"/>
    </location>
</feature>
<evidence type="ECO:0000256" key="3">
    <source>
        <dbReference type="ARBA" id="ARBA00022723"/>
    </source>
</evidence>
<dbReference type="PROSITE" id="PS00028">
    <property type="entry name" value="ZINC_FINGER_C2H2_1"/>
    <property type="match status" value="4"/>
</dbReference>
<feature type="region of interest" description="Disordered" evidence="12">
    <location>
        <begin position="701"/>
        <end position="856"/>
    </location>
</feature>
<dbReference type="Gene3D" id="3.30.160.60">
    <property type="entry name" value="Classic Zinc Finger"/>
    <property type="match status" value="5"/>
</dbReference>
<evidence type="ECO:0000256" key="5">
    <source>
        <dbReference type="ARBA" id="ARBA00022771"/>
    </source>
</evidence>
<dbReference type="Pfam" id="PF23561">
    <property type="entry name" value="zf-C2H2_15"/>
    <property type="match status" value="1"/>
</dbReference>
<feature type="compositionally biased region" description="Low complexity" evidence="12">
    <location>
        <begin position="953"/>
        <end position="966"/>
    </location>
</feature>
<reference evidence="14" key="2">
    <citation type="journal article" date="2004" name="Development">
        <title>Gene expression profiles of transcription factors and signaling molecules in the ascidian embryo: towards a comprehensive understanding of gene networks.</title>
        <authorList>
            <person name="Imai K.S."/>
            <person name="Hino K."/>
            <person name="Yagi K."/>
            <person name="Satoh N."/>
            <person name="Satou Y."/>
        </authorList>
    </citation>
    <scope>NUCLEOTIDE SEQUENCE</scope>
</reference>
<keyword evidence="8" id="KW-0238">DNA-binding</keyword>
<accession>Q4H3F1</accession>
<dbReference type="FunFam" id="3.30.160.60:FF:000031">
    <property type="entry name" value="GLI family zinc finger 3"/>
    <property type="match status" value="1"/>
</dbReference>
<feature type="compositionally biased region" description="Polar residues" evidence="12">
    <location>
        <begin position="1402"/>
        <end position="1420"/>
    </location>
</feature>
<feature type="domain" description="C2H2-type" evidence="13">
    <location>
        <begin position="658"/>
        <end position="688"/>
    </location>
</feature>
<evidence type="ECO:0000256" key="10">
    <source>
        <dbReference type="ARBA" id="ARBA00023242"/>
    </source>
</evidence>
<feature type="compositionally biased region" description="Low complexity" evidence="12">
    <location>
        <begin position="765"/>
        <end position="783"/>
    </location>
</feature>
<gene>
    <name evidence="14" type="primary">Ci-Gli</name>
</gene>
<feature type="compositionally biased region" description="Polar residues" evidence="12">
    <location>
        <begin position="784"/>
        <end position="809"/>
    </location>
</feature>
<feature type="region of interest" description="Disordered" evidence="12">
    <location>
        <begin position="1227"/>
        <end position="1302"/>
    </location>
</feature>
<dbReference type="InterPro" id="IPR043359">
    <property type="entry name" value="GLI-like"/>
</dbReference>
<feature type="domain" description="C2H2-type" evidence="13">
    <location>
        <begin position="628"/>
        <end position="657"/>
    </location>
</feature>
<comment type="similarity">
    <text evidence="2">Belongs to the GLI C2H2-type zinc-finger protein family.</text>
</comment>
<reference evidence="14" key="1">
    <citation type="journal article" date="2003" name="Dev. Genes Evol.">
        <title>Genomewide surveys of developmentally relevant genes in Ciona intestinalis.</title>
        <authorList>
            <person name="Satou Y."/>
            <person name="Satoh N."/>
        </authorList>
    </citation>
    <scope>NUCLEOTIDE SEQUENCE</scope>
</reference>
<name>Q4H3F1_CIOIN</name>
<dbReference type="PANTHER" id="PTHR45718">
    <property type="entry name" value="TRANSCRIPTIONAL ACTIVATOR CUBITUS INTERRUPTUS"/>
    <property type="match status" value="1"/>
</dbReference>
<keyword evidence="4" id="KW-0677">Repeat</keyword>
<feature type="compositionally biased region" description="Low complexity" evidence="12">
    <location>
        <begin position="1158"/>
        <end position="1176"/>
    </location>
</feature>
<feature type="compositionally biased region" description="Polar residues" evidence="12">
    <location>
        <begin position="1227"/>
        <end position="1298"/>
    </location>
</feature>
<feature type="region of interest" description="Disordered" evidence="12">
    <location>
        <begin position="30"/>
        <end position="215"/>
    </location>
</feature>
<feature type="compositionally biased region" description="Basic and acidic residues" evidence="12">
    <location>
        <begin position="743"/>
        <end position="755"/>
    </location>
</feature>
<protein>
    <submittedName>
        <fullName evidence="14">Transcription factor protein</fullName>
    </submittedName>
</protein>
<feature type="compositionally biased region" description="Polar residues" evidence="12">
    <location>
        <begin position="1361"/>
        <end position="1387"/>
    </location>
</feature>
<dbReference type="SMART" id="SM00355">
    <property type="entry name" value="ZnF_C2H2"/>
    <property type="match status" value="5"/>
</dbReference>
<dbReference type="FunFam" id="3.30.160.60:FF:000019">
    <property type="entry name" value="GLI family zinc finger 3"/>
    <property type="match status" value="1"/>
</dbReference>
<evidence type="ECO:0000256" key="6">
    <source>
        <dbReference type="ARBA" id="ARBA00022833"/>
    </source>
</evidence>
<evidence type="ECO:0000256" key="9">
    <source>
        <dbReference type="ARBA" id="ARBA00023163"/>
    </source>
</evidence>
<dbReference type="GO" id="GO:0000977">
    <property type="term" value="F:RNA polymerase II transcription regulatory region sequence-specific DNA binding"/>
    <property type="evidence" value="ECO:0007669"/>
    <property type="project" value="InterPro"/>
</dbReference>
<evidence type="ECO:0000256" key="8">
    <source>
        <dbReference type="ARBA" id="ARBA00023125"/>
    </source>
</evidence>
<dbReference type="EMBL" id="AB210471">
    <property type="protein sequence ID" value="BAE06476.1"/>
    <property type="molecule type" value="mRNA"/>
</dbReference>
<proteinExistence type="evidence at transcript level"/>
<dbReference type="OrthoDB" id="3214149at2759"/>
<feature type="compositionally biased region" description="Polar residues" evidence="12">
    <location>
        <begin position="900"/>
        <end position="921"/>
    </location>
</feature>
<keyword evidence="3" id="KW-0479">Metal-binding</keyword>
<organism evidence="14">
    <name type="scientific">Ciona intestinalis</name>
    <name type="common">Transparent sea squirt</name>
    <name type="synonym">Ascidia intestinalis</name>
    <dbReference type="NCBI Taxonomy" id="7719"/>
    <lineage>
        <taxon>Eukaryota</taxon>
        <taxon>Metazoa</taxon>
        <taxon>Chordata</taxon>
        <taxon>Tunicata</taxon>
        <taxon>Ascidiacea</taxon>
        <taxon>Phlebobranchia</taxon>
        <taxon>Cionidae</taxon>
        <taxon>Ciona</taxon>
    </lineage>
</organism>
<evidence type="ECO:0000256" key="12">
    <source>
        <dbReference type="SAM" id="MobiDB-lite"/>
    </source>
</evidence>
<comment type="subcellular location">
    <subcellularLocation>
        <location evidence="1">Nucleus</location>
    </subcellularLocation>
</comment>
<feature type="region of interest" description="Disordered" evidence="12">
    <location>
        <begin position="1361"/>
        <end position="1430"/>
    </location>
</feature>
<keyword evidence="6" id="KW-0862">Zinc</keyword>
<dbReference type="GO" id="GO:0006357">
    <property type="term" value="P:regulation of transcription by RNA polymerase II"/>
    <property type="evidence" value="ECO:0007669"/>
    <property type="project" value="InterPro"/>
</dbReference>
<evidence type="ECO:0000259" key="13">
    <source>
        <dbReference type="PROSITE" id="PS50157"/>
    </source>
</evidence>